<dbReference type="AlphaFoldDB" id="A0AAN5ICU6"/>
<comment type="caution">
    <text evidence="1">The sequence shown here is derived from an EMBL/GenBank/DDBJ whole genome shotgun (WGS) entry which is preliminary data.</text>
</comment>
<name>A0AAN5ICU6_9BILA</name>
<gene>
    <name evidence="1" type="ORF">PMAYCL1PPCAC_31708</name>
</gene>
<feature type="non-terminal residue" evidence="1">
    <location>
        <position position="1"/>
    </location>
</feature>
<dbReference type="PANTHER" id="PTHR46707:SF1">
    <property type="entry name" value="COEXPRESSED WITH POLYCYSTINS-RELATED"/>
    <property type="match status" value="1"/>
</dbReference>
<dbReference type="PANTHER" id="PTHR46707">
    <property type="entry name" value="PROTEIN CBG07468"/>
    <property type="match status" value="1"/>
</dbReference>
<keyword evidence="2" id="KW-1185">Reference proteome</keyword>
<evidence type="ECO:0000313" key="1">
    <source>
        <dbReference type="EMBL" id="GMR61513.1"/>
    </source>
</evidence>
<sequence length="87" mass="9163">SCASWKTNGFCDNTAYTFEQKRASCCTTCFEPVVEVHTPPTTTCALIFSGTTTVEVNASPTTAMEPIPPTTPPTVLSKVSVNAGCTL</sequence>
<dbReference type="Proteomes" id="UP001328107">
    <property type="component" value="Unassembled WGS sequence"/>
</dbReference>
<feature type="non-terminal residue" evidence="1">
    <location>
        <position position="87"/>
    </location>
</feature>
<dbReference type="EMBL" id="BTRK01000006">
    <property type="protein sequence ID" value="GMR61513.1"/>
    <property type="molecule type" value="Genomic_DNA"/>
</dbReference>
<organism evidence="1 2">
    <name type="scientific">Pristionchus mayeri</name>
    <dbReference type="NCBI Taxonomy" id="1317129"/>
    <lineage>
        <taxon>Eukaryota</taxon>
        <taxon>Metazoa</taxon>
        <taxon>Ecdysozoa</taxon>
        <taxon>Nematoda</taxon>
        <taxon>Chromadorea</taxon>
        <taxon>Rhabditida</taxon>
        <taxon>Rhabditina</taxon>
        <taxon>Diplogasteromorpha</taxon>
        <taxon>Diplogasteroidea</taxon>
        <taxon>Neodiplogasteridae</taxon>
        <taxon>Pristionchus</taxon>
    </lineage>
</organism>
<evidence type="ECO:0008006" key="3">
    <source>
        <dbReference type="Google" id="ProtNLM"/>
    </source>
</evidence>
<proteinExistence type="predicted"/>
<reference evidence="2" key="1">
    <citation type="submission" date="2022-10" db="EMBL/GenBank/DDBJ databases">
        <title>Genome assembly of Pristionchus species.</title>
        <authorList>
            <person name="Yoshida K."/>
            <person name="Sommer R.J."/>
        </authorList>
    </citation>
    <scope>NUCLEOTIDE SEQUENCE [LARGE SCALE GENOMIC DNA]</scope>
    <source>
        <strain evidence="2">RS5460</strain>
    </source>
</reference>
<protein>
    <recommendedName>
        <fullName evidence="3">ShKT domain-containing protein</fullName>
    </recommendedName>
</protein>
<accession>A0AAN5ICU6</accession>
<evidence type="ECO:0000313" key="2">
    <source>
        <dbReference type="Proteomes" id="UP001328107"/>
    </source>
</evidence>